<protein>
    <submittedName>
        <fullName evidence="7">Uncharacterized protein</fullName>
    </submittedName>
</protein>
<evidence type="ECO:0000256" key="5">
    <source>
        <dbReference type="SAM" id="MobiDB-lite"/>
    </source>
</evidence>
<dbReference type="GO" id="GO:0004930">
    <property type="term" value="F:G protein-coupled receptor activity"/>
    <property type="evidence" value="ECO:0007669"/>
    <property type="project" value="TreeGrafter"/>
</dbReference>
<feature type="transmembrane region" description="Helical" evidence="6">
    <location>
        <begin position="104"/>
        <end position="128"/>
    </location>
</feature>
<evidence type="ECO:0000256" key="2">
    <source>
        <dbReference type="ARBA" id="ARBA00022692"/>
    </source>
</evidence>
<keyword evidence="8" id="KW-1185">Reference proteome</keyword>
<keyword evidence="3 6" id="KW-1133">Transmembrane helix</keyword>
<feature type="transmembrane region" description="Helical" evidence="6">
    <location>
        <begin position="12"/>
        <end position="32"/>
    </location>
</feature>
<reference evidence="7 8" key="1">
    <citation type="journal article" date="2021" name="Sci. Rep.">
        <title>The genome of the diatom Chaetoceros tenuissimus carries an ancient integrated fragment of an extant virus.</title>
        <authorList>
            <person name="Hongo Y."/>
            <person name="Kimura K."/>
            <person name="Takaki Y."/>
            <person name="Yoshida Y."/>
            <person name="Baba S."/>
            <person name="Kobayashi G."/>
            <person name="Nagasaki K."/>
            <person name="Hano T."/>
            <person name="Tomaru Y."/>
        </authorList>
    </citation>
    <scope>NUCLEOTIDE SEQUENCE [LARGE SCALE GENOMIC DNA]</scope>
    <source>
        <strain evidence="7 8">NIES-3715</strain>
    </source>
</reference>
<dbReference type="Proteomes" id="UP001054902">
    <property type="component" value="Unassembled WGS sequence"/>
</dbReference>
<feature type="region of interest" description="Disordered" evidence="5">
    <location>
        <begin position="496"/>
        <end position="518"/>
    </location>
</feature>
<dbReference type="GO" id="GO:0005886">
    <property type="term" value="C:plasma membrane"/>
    <property type="evidence" value="ECO:0007669"/>
    <property type="project" value="TreeGrafter"/>
</dbReference>
<feature type="transmembrane region" description="Helical" evidence="6">
    <location>
        <begin position="63"/>
        <end position="84"/>
    </location>
</feature>
<dbReference type="EMBL" id="BLLK01000051">
    <property type="protein sequence ID" value="GFH56004.1"/>
    <property type="molecule type" value="Genomic_DNA"/>
</dbReference>
<feature type="transmembrane region" description="Helical" evidence="6">
    <location>
        <begin position="212"/>
        <end position="233"/>
    </location>
</feature>
<keyword evidence="2 6" id="KW-0812">Transmembrane</keyword>
<dbReference type="AlphaFoldDB" id="A0AAD3D1J2"/>
<feature type="transmembrane region" description="Helical" evidence="6">
    <location>
        <begin position="308"/>
        <end position="331"/>
    </location>
</feature>
<evidence type="ECO:0000256" key="3">
    <source>
        <dbReference type="ARBA" id="ARBA00022989"/>
    </source>
</evidence>
<feature type="transmembrane region" description="Helical" evidence="6">
    <location>
        <begin position="148"/>
        <end position="166"/>
    </location>
</feature>
<comment type="caution">
    <text evidence="7">The sequence shown here is derived from an EMBL/GenBank/DDBJ whole genome shotgun (WGS) entry which is preliminary data.</text>
</comment>
<comment type="subcellular location">
    <subcellularLocation>
        <location evidence="1">Membrane</location>
        <topology evidence="1">Multi-pass membrane protein</topology>
    </subcellularLocation>
</comment>
<name>A0AAD3D1J2_9STRA</name>
<evidence type="ECO:0000313" key="8">
    <source>
        <dbReference type="Proteomes" id="UP001054902"/>
    </source>
</evidence>
<feature type="region of interest" description="Disordered" evidence="5">
    <location>
        <begin position="442"/>
        <end position="481"/>
    </location>
</feature>
<feature type="transmembrane region" description="Helical" evidence="6">
    <location>
        <begin position="337"/>
        <end position="359"/>
    </location>
</feature>
<proteinExistence type="predicted"/>
<gene>
    <name evidence="7" type="ORF">CTEN210_12480</name>
</gene>
<keyword evidence="4 6" id="KW-0472">Membrane</keyword>
<dbReference type="SUPFAM" id="SSF81321">
    <property type="entry name" value="Family A G protein-coupled receptor-like"/>
    <property type="match status" value="1"/>
</dbReference>
<sequence>MNVLEIIRTATILQLCGASLSLVASSAILFMVRDSLFFSKRKASSGGGASSNRTKAKTPYRRLIVGLSISDVLQSLALVVGPFVPPKGTPQSPWAIGNTASCDAFGFIMLAGNMAVPMYSFALSIYYYCRVKYKMPNDVFFNKVEKKLHFTIAIFVVVVCFAALFTESLNAIPTGSACQVSSIPVGCRDNPNYECTRGTEAVVPFVWINMSVSFFCLIGIIVMMVLLCWNIVFRQNVTSGLNRRSTSNLRMGTTGSNDPQEEVAHEGWFRRRLVNSIALLTIFQDQRGDETEAMYLSRIYMAQMLLQCTYYVLSYICTFMFTWVMSGYYISGNAPPVWILCPLALFYSFGGALNILVFTRPKVHTLRIRYTELSWVKAFWLIVKHGGEIPSEDVILNRNRSREQSRQCEEPENGEYLFCCWGMVKILVDDVSSLQADSYWQQDHESAANEEESHEEEPEEEEEEEEERSLRSYDASTITSYTKNKVHSGQLLLAIQEEEEESGVEDSVAQDQNPAQQRHEAKLAYYNRIRKMVDGEDPDFSDEH</sequence>
<organism evidence="7 8">
    <name type="scientific">Chaetoceros tenuissimus</name>
    <dbReference type="NCBI Taxonomy" id="426638"/>
    <lineage>
        <taxon>Eukaryota</taxon>
        <taxon>Sar</taxon>
        <taxon>Stramenopiles</taxon>
        <taxon>Ochrophyta</taxon>
        <taxon>Bacillariophyta</taxon>
        <taxon>Coscinodiscophyceae</taxon>
        <taxon>Chaetocerotophycidae</taxon>
        <taxon>Chaetocerotales</taxon>
        <taxon>Chaetocerotaceae</taxon>
        <taxon>Chaetoceros</taxon>
    </lineage>
</organism>
<evidence type="ECO:0000256" key="6">
    <source>
        <dbReference type="SAM" id="Phobius"/>
    </source>
</evidence>
<accession>A0AAD3D1J2</accession>
<dbReference type="GO" id="GO:0007189">
    <property type="term" value="P:adenylate cyclase-activating G protein-coupled receptor signaling pathway"/>
    <property type="evidence" value="ECO:0007669"/>
    <property type="project" value="TreeGrafter"/>
</dbReference>
<evidence type="ECO:0000256" key="1">
    <source>
        <dbReference type="ARBA" id="ARBA00004141"/>
    </source>
</evidence>
<dbReference type="PANTHER" id="PTHR23112:SF0">
    <property type="entry name" value="TRANSMEMBRANE PROTEIN 116"/>
    <property type="match status" value="1"/>
</dbReference>
<evidence type="ECO:0000313" key="7">
    <source>
        <dbReference type="EMBL" id="GFH56004.1"/>
    </source>
</evidence>
<evidence type="ECO:0000256" key="4">
    <source>
        <dbReference type="ARBA" id="ARBA00023136"/>
    </source>
</evidence>
<feature type="compositionally biased region" description="Acidic residues" evidence="5">
    <location>
        <begin position="448"/>
        <end position="467"/>
    </location>
</feature>
<dbReference type="PANTHER" id="PTHR23112">
    <property type="entry name" value="G PROTEIN-COUPLED RECEPTOR 157-RELATED"/>
    <property type="match status" value="1"/>
</dbReference>